<sequence>MLGQIVKKFASSELGDLQNQGRIIAERLFTRNAIFAAKVQQNHRINIPKAEVEKLDLKEGELVQVVLTSIDENDE</sequence>
<gene>
    <name evidence="1" type="ORF">C453_00975</name>
</gene>
<dbReference type="AlphaFoldDB" id="M0HYL1"/>
<accession>M0HYL1</accession>
<dbReference type="InterPro" id="IPR037914">
    <property type="entry name" value="SpoVT-AbrB_sf"/>
</dbReference>
<evidence type="ECO:0000313" key="2">
    <source>
        <dbReference type="Proteomes" id="UP000011612"/>
    </source>
</evidence>
<dbReference type="Proteomes" id="UP000011612">
    <property type="component" value="Unassembled WGS sequence"/>
</dbReference>
<reference evidence="1 2" key="1">
    <citation type="journal article" date="2014" name="PLoS Genet.">
        <title>Phylogenetically driven sequencing of extremely halophilic archaea reveals strategies for static and dynamic osmo-response.</title>
        <authorList>
            <person name="Becker E.A."/>
            <person name="Seitzer P.M."/>
            <person name="Tritt A."/>
            <person name="Larsen D."/>
            <person name="Krusor M."/>
            <person name="Yao A.I."/>
            <person name="Wu D."/>
            <person name="Madern D."/>
            <person name="Eisen J.A."/>
            <person name="Darling A.E."/>
            <person name="Facciotti M.T."/>
        </authorList>
    </citation>
    <scope>NUCLEOTIDE SEQUENCE [LARGE SCALE GENOMIC DNA]</scope>
    <source>
        <strain evidence="1 2">ATCC BAA-1513</strain>
    </source>
</reference>
<evidence type="ECO:0000313" key="1">
    <source>
        <dbReference type="EMBL" id="ELZ88792.1"/>
    </source>
</evidence>
<organism evidence="1 2">
    <name type="scientific">Haloferax elongans ATCC BAA-1513</name>
    <dbReference type="NCBI Taxonomy" id="1230453"/>
    <lineage>
        <taxon>Archaea</taxon>
        <taxon>Methanobacteriati</taxon>
        <taxon>Methanobacteriota</taxon>
        <taxon>Stenosarchaea group</taxon>
        <taxon>Halobacteria</taxon>
        <taxon>Halobacteriales</taxon>
        <taxon>Haloferacaceae</taxon>
        <taxon>Haloferax</taxon>
    </lineage>
</organism>
<protein>
    <recommendedName>
        <fullName evidence="3">SpoVT-AbrB domain-containing protein</fullName>
    </recommendedName>
</protein>
<proteinExistence type="predicted"/>
<dbReference type="PATRIC" id="fig|1230453.4.peg.177"/>
<dbReference type="STRING" id="1230453.C453_00975"/>
<dbReference type="EMBL" id="AOLK01000005">
    <property type="protein sequence ID" value="ELZ88792.1"/>
    <property type="molecule type" value="Genomic_DNA"/>
</dbReference>
<comment type="caution">
    <text evidence="1">The sequence shown here is derived from an EMBL/GenBank/DDBJ whole genome shotgun (WGS) entry which is preliminary data.</text>
</comment>
<dbReference type="SUPFAM" id="SSF89447">
    <property type="entry name" value="AbrB/MazE/MraZ-like"/>
    <property type="match status" value="1"/>
</dbReference>
<keyword evidence="2" id="KW-1185">Reference proteome</keyword>
<evidence type="ECO:0008006" key="3">
    <source>
        <dbReference type="Google" id="ProtNLM"/>
    </source>
</evidence>
<name>M0HYL1_HALEO</name>
<dbReference type="Gene3D" id="2.10.260.10">
    <property type="match status" value="1"/>
</dbReference>